<dbReference type="AlphaFoldDB" id="A0A7Y7M0L9"/>
<evidence type="ECO:0000256" key="1">
    <source>
        <dbReference type="SAM" id="MobiDB-lite"/>
    </source>
</evidence>
<evidence type="ECO:0000313" key="2">
    <source>
        <dbReference type="EMBL" id="NVM95861.1"/>
    </source>
</evidence>
<comment type="caution">
    <text evidence="2">The sequence shown here is derived from an EMBL/GenBank/DDBJ whole genome shotgun (WGS) entry which is preliminary data.</text>
</comment>
<protein>
    <submittedName>
        <fullName evidence="2">Uncharacterized protein</fullName>
    </submittedName>
</protein>
<keyword evidence="3" id="KW-1185">Reference proteome</keyword>
<dbReference type="Proteomes" id="UP000543556">
    <property type="component" value="Unassembled WGS sequence"/>
</dbReference>
<feature type="region of interest" description="Disordered" evidence="1">
    <location>
        <begin position="78"/>
        <end position="97"/>
    </location>
</feature>
<evidence type="ECO:0000313" key="3">
    <source>
        <dbReference type="Proteomes" id="UP000543556"/>
    </source>
</evidence>
<organism evidence="2 3">
    <name type="scientific">Arthrobacter wenxiniae</name>
    <dbReference type="NCBI Taxonomy" id="2713570"/>
    <lineage>
        <taxon>Bacteria</taxon>
        <taxon>Bacillati</taxon>
        <taxon>Actinomycetota</taxon>
        <taxon>Actinomycetes</taxon>
        <taxon>Micrococcales</taxon>
        <taxon>Micrococcaceae</taxon>
        <taxon>Arthrobacter</taxon>
    </lineage>
</organism>
<accession>A0A7Y7M0L9</accession>
<dbReference type="RefSeq" id="WP_176635588.1">
    <property type="nucleotide sequence ID" value="NZ_JAAMFM010000021.1"/>
</dbReference>
<name>A0A7Y7M0L9_9MICC</name>
<sequence>MDMTTPSHLNSVFDIDVWIDRSYADDQVLEIVAYPMAIQDSLDNGERAGSIDTNHPVASLRLPVARLARNELQRKALMGHVGGPSLGSTPTAEARRT</sequence>
<gene>
    <name evidence="2" type="ORF">G6034_13260</name>
</gene>
<proteinExistence type="predicted"/>
<dbReference type="EMBL" id="JAAMFM010000021">
    <property type="protein sequence ID" value="NVM95861.1"/>
    <property type="molecule type" value="Genomic_DNA"/>
</dbReference>
<reference evidence="2 3" key="1">
    <citation type="submission" date="2020-02" db="EMBL/GenBank/DDBJ databases">
        <title>Genome sequence of strain AETb3-4.</title>
        <authorList>
            <person name="Gao J."/>
            <person name="Zhang X."/>
        </authorList>
    </citation>
    <scope>NUCLEOTIDE SEQUENCE [LARGE SCALE GENOMIC DNA]</scope>
    <source>
        <strain evidence="2 3">AETb3-4</strain>
    </source>
</reference>